<protein>
    <submittedName>
        <fullName evidence="1">Uncharacterized protein</fullName>
    </submittedName>
</protein>
<evidence type="ECO:0000313" key="2">
    <source>
        <dbReference type="Proteomes" id="UP000654345"/>
    </source>
</evidence>
<comment type="caution">
    <text evidence="1">The sequence shown here is derived from an EMBL/GenBank/DDBJ whole genome shotgun (WGS) entry which is preliminary data.</text>
</comment>
<sequence>MLIPVFMLEDRDDLFASLTDAIPVFSTSGGGTSPETPNELACWYSVHRHIASPEENEGESTVDWVRLSHPHMPVLEKMVCFSM</sequence>
<organism evidence="1 2">
    <name type="scientific">Ktedonobacter robiniae</name>
    <dbReference type="NCBI Taxonomy" id="2778365"/>
    <lineage>
        <taxon>Bacteria</taxon>
        <taxon>Bacillati</taxon>
        <taxon>Chloroflexota</taxon>
        <taxon>Ktedonobacteria</taxon>
        <taxon>Ktedonobacterales</taxon>
        <taxon>Ktedonobacteraceae</taxon>
        <taxon>Ktedonobacter</taxon>
    </lineage>
</organism>
<evidence type="ECO:0000313" key="1">
    <source>
        <dbReference type="EMBL" id="GHO55841.1"/>
    </source>
</evidence>
<name>A0ABQ3USY4_9CHLR</name>
<reference evidence="1 2" key="1">
    <citation type="journal article" date="2021" name="Int. J. Syst. Evol. Microbiol.">
        <title>Reticulibacter mediterranei gen. nov., sp. nov., within the new family Reticulibacteraceae fam. nov., and Ktedonospora formicarum gen. nov., sp. nov., Ktedonobacter robiniae sp. nov., Dictyobacter formicarum sp. nov. and Dictyobacter arantiisoli sp. nov., belonging to the class Ktedonobacteria.</title>
        <authorList>
            <person name="Yabe S."/>
            <person name="Zheng Y."/>
            <person name="Wang C.M."/>
            <person name="Sakai Y."/>
            <person name="Abe K."/>
            <person name="Yokota A."/>
            <person name="Donadio S."/>
            <person name="Cavaletti L."/>
            <person name="Monciardini P."/>
        </authorList>
    </citation>
    <scope>NUCLEOTIDE SEQUENCE [LARGE SCALE GENOMIC DNA]</scope>
    <source>
        <strain evidence="1 2">SOSP1-30</strain>
    </source>
</reference>
<accession>A0ABQ3USY4</accession>
<gene>
    <name evidence="1" type="ORF">KSB_43160</name>
</gene>
<dbReference type="EMBL" id="BNJG01000002">
    <property type="protein sequence ID" value="GHO55841.1"/>
    <property type="molecule type" value="Genomic_DNA"/>
</dbReference>
<dbReference type="Proteomes" id="UP000654345">
    <property type="component" value="Unassembled WGS sequence"/>
</dbReference>
<proteinExistence type="predicted"/>
<keyword evidence="2" id="KW-1185">Reference proteome</keyword>